<keyword evidence="1" id="KW-0472">Membrane</keyword>
<feature type="transmembrane region" description="Helical" evidence="1">
    <location>
        <begin position="46"/>
        <end position="66"/>
    </location>
</feature>
<gene>
    <name evidence="2" type="ORF">EUGRSUZ_K00767</name>
</gene>
<feature type="transmembrane region" description="Helical" evidence="1">
    <location>
        <begin position="87"/>
        <end position="110"/>
    </location>
</feature>
<evidence type="ECO:0000313" key="2">
    <source>
        <dbReference type="EMBL" id="KCW46956.1"/>
    </source>
</evidence>
<dbReference type="AlphaFoldDB" id="A0A058ZZW4"/>
<protein>
    <submittedName>
        <fullName evidence="2">Uncharacterized protein</fullName>
    </submittedName>
</protein>
<proteinExistence type="predicted"/>
<keyword evidence="1" id="KW-1133">Transmembrane helix</keyword>
<dbReference type="Gramene" id="KCW46956">
    <property type="protein sequence ID" value="KCW46956"/>
    <property type="gene ID" value="EUGRSUZ_K00767"/>
</dbReference>
<evidence type="ECO:0000256" key="1">
    <source>
        <dbReference type="SAM" id="Phobius"/>
    </source>
</evidence>
<keyword evidence="1" id="KW-0812">Transmembrane</keyword>
<dbReference type="EMBL" id="KK198763">
    <property type="protein sequence ID" value="KCW46956.1"/>
    <property type="molecule type" value="Genomic_DNA"/>
</dbReference>
<dbReference type="InParanoid" id="A0A058ZZW4"/>
<organism evidence="2">
    <name type="scientific">Eucalyptus grandis</name>
    <name type="common">Flooded gum</name>
    <dbReference type="NCBI Taxonomy" id="71139"/>
    <lineage>
        <taxon>Eukaryota</taxon>
        <taxon>Viridiplantae</taxon>
        <taxon>Streptophyta</taxon>
        <taxon>Embryophyta</taxon>
        <taxon>Tracheophyta</taxon>
        <taxon>Spermatophyta</taxon>
        <taxon>Magnoliopsida</taxon>
        <taxon>eudicotyledons</taxon>
        <taxon>Gunneridae</taxon>
        <taxon>Pentapetalae</taxon>
        <taxon>rosids</taxon>
        <taxon>malvids</taxon>
        <taxon>Myrtales</taxon>
        <taxon>Myrtaceae</taxon>
        <taxon>Myrtoideae</taxon>
        <taxon>Eucalypteae</taxon>
        <taxon>Eucalyptus</taxon>
    </lineage>
</organism>
<name>A0A058ZZW4_EUCGR</name>
<reference evidence="2" key="1">
    <citation type="submission" date="2013-07" db="EMBL/GenBank/DDBJ databases">
        <title>The genome of Eucalyptus grandis.</title>
        <authorList>
            <person name="Schmutz J."/>
            <person name="Hayes R."/>
            <person name="Myburg A."/>
            <person name="Tuskan G."/>
            <person name="Grattapaglia D."/>
            <person name="Rokhsar D.S."/>
        </authorList>
    </citation>
    <scope>NUCLEOTIDE SEQUENCE</scope>
    <source>
        <tissue evidence="2">Leaf extractions</tissue>
    </source>
</reference>
<accession>A0A058ZZW4</accession>
<sequence>MDSEAGFQRVYPVEIPHEFVQVPVKFLFLYHEFHLAQAIGIDCDNLAFLFNLFLTSLLWSAIFGDAEQADPWTWSRLLCLIMQHNQTLIVIDSELLLYMFFSPLLSLVHFP</sequence>